<dbReference type="PANTHER" id="PTHR43280:SF28">
    <property type="entry name" value="HTH-TYPE TRANSCRIPTIONAL ACTIVATOR RHAS"/>
    <property type="match status" value="1"/>
</dbReference>
<keyword evidence="2" id="KW-0238">DNA-binding</keyword>
<dbReference type="SMART" id="SM00342">
    <property type="entry name" value="HTH_ARAC"/>
    <property type="match status" value="1"/>
</dbReference>
<keyword evidence="3" id="KW-0804">Transcription</keyword>
<dbReference type="PROSITE" id="PS00041">
    <property type="entry name" value="HTH_ARAC_FAMILY_1"/>
    <property type="match status" value="1"/>
</dbReference>
<dbReference type="Gene3D" id="2.60.120.10">
    <property type="entry name" value="Jelly Rolls"/>
    <property type="match status" value="1"/>
</dbReference>
<dbReference type="PRINTS" id="PR00032">
    <property type="entry name" value="HTHARAC"/>
</dbReference>
<reference evidence="5 6" key="1">
    <citation type="journal article" date="2012" name="Appl. Environ. Microbiol.">
        <title>Genome Sequence of Thermotolerant Bacillus methanolicus: Features and Regulation Related to Methylotrophy and Production of L-Lysine and L-Glutamate from Methanol.</title>
        <authorList>
            <person name="Heggeset T.M."/>
            <person name="Krog A."/>
            <person name="Balzer S."/>
            <person name="Wentzel A."/>
            <person name="Ellingsen T.E."/>
            <person name="Brautaset T."/>
        </authorList>
    </citation>
    <scope>NUCLEOTIDE SEQUENCE [LARGE SCALE GENOMIC DNA]</scope>
    <source>
        <strain evidence="5 6">PB1</strain>
    </source>
</reference>
<dbReference type="PROSITE" id="PS01124">
    <property type="entry name" value="HTH_ARAC_FAMILY_2"/>
    <property type="match status" value="1"/>
</dbReference>
<evidence type="ECO:0000256" key="3">
    <source>
        <dbReference type="ARBA" id="ARBA00023163"/>
    </source>
</evidence>
<dbReference type="SUPFAM" id="SSF46689">
    <property type="entry name" value="Homeodomain-like"/>
    <property type="match status" value="2"/>
</dbReference>
<dbReference type="OrthoDB" id="9816335at2"/>
<proteinExistence type="predicted"/>
<dbReference type="InterPro" id="IPR018060">
    <property type="entry name" value="HTH_AraC"/>
</dbReference>
<dbReference type="InterPro" id="IPR009057">
    <property type="entry name" value="Homeodomain-like_sf"/>
</dbReference>
<evidence type="ECO:0000256" key="2">
    <source>
        <dbReference type="ARBA" id="ARBA00023125"/>
    </source>
</evidence>
<dbReference type="InterPro" id="IPR014710">
    <property type="entry name" value="RmlC-like_jellyroll"/>
</dbReference>
<dbReference type="RefSeq" id="WP_003351260.1">
    <property type="nucleotide sequence ID" value="NZ_AFEU01000002.1"/>
</dbReference>
<evidence type="ECO:0000256" key="1">
    <source>
        <dbReference type="ARBA" id="ARBA00023015"/>
    </source>
</evidence>
<dbReference type="GO" id="GO:0043565">
    <property type="term" value="F:sequence-specific DNA binding"/>
    <property type="evidence" value="ECO:0007669"/>
    <property type="project" value="InterPro"/>
</dbReference>
<dbReference type="EMBL" id="AFEU01000002">
    <property type="protein sequence ID" value="EIJ79868.1"/>
    <property type="molecule type" value="Genomic_DNA"/>
</dbReference>
<dbReference type="PANTHER" id="PTHR43280">
    <property type="entry name" value="ARAC-FAMILY TRANSCRIPTIONAL REGULATOR"/>
    <property type="match status" value="1"/>
</dbReference>
<dbReference type="PATRIC" id="fig|997296.3.peg.1255"/>
<dbReference type="Pfam" id="PF12833">
    <property type="entry name" value="HTH_18"/>
    <property type="match status" value="1"/>
</dbReference>
<evidence type="ECO:0000259" key="4">
    <source>
        <dbReference type="PROSITE" id="PS01124"/>
    </source>
</evidence>
<dbReference type="GO" id="GO:0003700">
    <property type="term" value="F:DNA-binding transcription factor activity"/>
    <property type="evidence" value="ECO:0007669"/>
    <property type="project" value="InterPro"/>
</dbReference>
<feature type="domain" description="HTH araC/xylS-type" evidence="4">
    <location>
        <begin position="175"/>
        <end position="273"/>
    </location>
</feature>
<name>I3E047_BACMT</name>
<dbReference type="eggNOG" id="COG4977">
    <property type="taxonomic scope" value="Bacteria"/>
</dbReference>
<dbReference type="AlphaFoldDB" id="I3E047"/>
<dbReference type="InterPro" id="IPR011051">
    <property type="entry name" value="RmlC_Cupin_sf"/>
</dbReference>
<dbReference type="Proteomes" id="UP000010523">
    <property type="component" value="Unassembled WGS sequence"/>
</dbReference>
<dbReference type="InterPro" id="IPR020449">
    <property type="entry name" value="Tscrpt_reg_AraC-type_HTH"/>
</dbReference>
<comment type="caution">
    <text evidence="5">The sequence shown here is derived from an EMBL/GenBank/DDBJ whole genome shotgun (WGS) entry which is preliminary data.</text>
</comment>
<accession>I3E047</accession>
<organism evidence="5 6">
    <name type="scientific">Bacillus methanolicus PB1</name>
    <dbReference type="NCBI Taxonomy" id="997296"/>
    <lineage>
        <taxon>Bacteria</taxon>
        <taxon>Bacillati</taxon>
        <taxon>Bacillota</taxon>
        <taxon>Bacilli</taxon>
        <taxon>Bacillales</taxon>
        <taxon>Bacillaceae</taxon>
        <taxon>Bacillus</taxon>
    </lineage>
</organism>
<protein>
    <submittedName>
        <fullName evidence="5">Transcriptional regulator</fullName>
    </submittedName>
</protein>
<dbReference type="InterPro" id="IPR018062">
    <property type="entry name" value="HTH_AraC-typ_CS"/>
</dbReference>
<keyword evidence="6" id="KW-1185">Reference proteome</keyword>
<dbReference type="SUPFAM" id="SSF51182">
    <property type="entry name" value="RmlC-like cupins"/>
    <property type="match status" value="1"/>
</dbReference>
<evidence type="ECO:0000313" key="5">
    <source>
        <dbReference type="EMBL" id="EIJ79868.1"/>
    </source>
</evidence>
<dbReference type="STRING" id="997296.PB1_05867"/>
<keyword evidence="1" id="KW-0805">Transcription regulation</keyword>
<dbReference type="Gene3D" id="1.10.10.60">
    <property type="entry name" value="Homeodomain-like"/>
    <property type="match status" value="2"/>
</dbReference>
<evidence type="ECO:0000313" key="6">
    <source>
        <dbReference type="Proteomes" id="UP000010523"/>
    </source>
</evidence>
<gene>
    <name evidence="5" type="ORF">PB1_05867</name>
</gene>
<sequence>MRYLNLKLENSKFMMIHLKPNSSDPLEHSHGNDFQMSIPLFGSTFIEINNKTVILEKQHRFITAPGEKHIHFTDKDEGKVLLINIKKEFLEKVYFERLAGQSNEISFSSINVGSSELFIKIAETAVRQNLFGNTNKIEIQQLEWELANLVFSQHEGPHNELWRKEVTLPNHPLLKRVVDFIHEQYNSEITLDQLSEESGISRFYFLRLFKEVTGFTPSQYITKVRLDHSVNLLKHTKKDITMIAYEVGFGSLGSFERAFKKRFGINASEFRKKINH</sequence>